<feature type="signal peptide" evidence="1">
    <location>
        <begin position="1"/>
        <end position="19"/>
    </location>
</feature>
<gene>
    <name evidence="2" type="ORF">OJ962_28870</name>
</gene>
<accession>A0ABT4RSM8</accession>
<reference evidence="2" key="1">
    <citation type="submission" date="2022-10" db="EMBL/GenBank/DDBJ databases">
        <title>The WGS of Solirubrobacter sp. CPCC 204708.</title>
        <authorList>
            <person name="Jiang Z."/>
        </authorList>
    </citation>
    <scope>NUCLEOTIDE SEQUENCE</scope>
    <source>
        <strain evidence="2">CPCC 204708</strain>
    </source>
</reference>
<evidence type="ECO:0000313" key="2">
    <source>
        <dbReference type="EMBL" id="MDA0141541.1"/>
    </source>
</evidence>
<evidence type="ECO:0000313" key="3">
    <source>
        <dbReference type="Proteomes" id="UP001147700"/>
    </source>
</evidence>
<sequence>MKRVVVIVVTGLAAWTGCAASSYKFSCTNRVCEVETSGPAELDFEEEYGETVEVVETRDGRVTLQAGTARATLRTGQNGALGALKVDVSSVKGERAYFTLRP</sequence>
<dbReference type="RefSeq" id="WP_202953990.1">
    <property type="nucleotide sequence ID" value="NZ_JAPCID010000059.1"/>
</dbReference>
<protein>
    <submittedName>
        <fullName evidence="2">Uncharacterized protein</fullName>
    </submittedName>
</protein>
<keyword evidence="3" id="KW-1185">Reference proteome</keyword>
<evidence type="ECO:0000256" key="1">
    <source>
        <dbReference type="SAM" id="SignalP"/>
    </source>
</evidence>
<organism evidence="2 3">
    <name type="scientific">Solirubrobacter deserti</name>
    <dbReference type="NCBI Taxonomy" id="2282478"/>
    <lineage>
        <taxon>Bacteria</taxon>
        <taxon>Bacillati</taxon>
        <taxon>Actinomycetota</taxon>
        <taxon>Thermoleophilia</taxon>
        <taxon>Solirubrobacterales</taxon>
        <taxon>Solirubrobacteraceae</taxon>
        <taxon>Solirubrobacter</taxon>
    </lineage>
</organism>
<dbReference type="PROSITE" id="PS51257">
    <property type="entry name" value="PROKAR_LIPOPROTEIN"/>
    <property type="match status" value="1"/>
</dbReference>
<feature type="chain" id="PRO_5046785621" evidence="1">
    <location>
        <begin position="20"/>
        <end position="102"/>
    </location>
</feature>
<proteinExistence type="predicted"/>
<dbReference type="EMBL" id="JAPCID010000059">
    <property type="protein sequence ID" value="MDA0141541.1"/>
    <property type="molecule type" value="Genomic_DNA"/>
</dbReference>
<comment type="caution">
    <text evidence="2">The sequence shown here is derived from an EMBL/GenBank/DDBJ whole genome shotgun (WGS) entry which is preliminary data.</text>
</comment>
<dbReference type="Proteomes" id="UP001147700">
    <property type="component" value="Unassembled WGS sequence"/>
</dbReference>
<name>A0ABT4RSM8_9ACTN</name>
<keyword evidence="1" id="KW-0732">Signal</keyword>